<dbReference type="AlphaFoldDB" id="Q1WCQ7"/>
<evidence type="ECO:0000313" key="2">
    <source>
        <dbReference type="EMBL" id="ABD96558.1"/>
    </source>
</evidence>
<proteinExistence type="predicted"/>
<organism evidence="2">
    <name type="scientific">Streptococcus thermophilus</name>
    <dbReference type="NCBI Taxonomy" id="1308"/>
    <lineage>
        <taxon>Bacteria</taxon>
        <taxon>Bacillati</taxon>
        <taxon>Bacillota</taxon>
        <taxon>Bacilli</taxon>
        <taxon>Lactobacillales</taxon>
        <taxon>Streptococcaceae</taxon>
        <taxon>Streptococcus</taxon>
    </lineage>
</organism>
<sequence>MFCNSTIKDLFLFVFTQLILHYRMPSFMIFSNHRKHHRRHCCVIKRIVYWWNLYANRNFIFIFHFYKNKTPMIFSYASGGISSK</sequence>
<keyword evidence="1" id="KW-0812">Transmembrane</keyword>
<accession>Q1WCQ7</accession>
<reference evidence="2" key="1">
    <citation type="submission" date="2006-02" db="EMBL/GenBank/DDBJ databases">
        <title>Biodiversity of eps gene clusters and their glycosyltransferases in Streptococcus thermophilus.</title>
        <authorList>
            <person name="de Vin F."/>
            <person name="Herman L."/>
            <person name="De Vuyst L."/>
        </authorList>
    </citation>
    <scope>NUCLEOTIDE SEQUENCE</scope>
    <source>
        <strain evidence="2">EU20</strain>
    </source>
</reference>
<dbReference type="EMBL" id="DQ393661">
    <property type="protein sequence ID" value="ABD96558.1"/>
    <property type="molecule type" value="Genomic_DNA"/>
</dbReference>
<evidence type="ECO:0000256" key="1">
    <source>
        <dbReference type="SAM" id="Phobius"/>
    </source>
</evidence>
<name>Q1WCQ7_STRTR</name>
<reference evidence="2" key="2">
    <citation type="journal article" date="2011" name="Int. Dairy J.">
        <title>New insights into the exopolysaccharide production of Streptococcus thermophilus.</title>
        <authorList>
            <person name="De Vuyst L."/>
            <person name="Weckx S."/>
            <person name="Ravyts F."/>
            <person name="Herman L."/>
            <person name="Leroy F."/>
        </authorList>
    </citation>
    <scope>NUCLEOTIDE SEQUENCE</scope>
    <source>
        <strain evidence="2">EU20</strain>
    </source>
</reference>
<protein>
    <submittedName>
        <fullName evidence="2">Uncharacterized protein</fullName>
    </submittedName>
</protein>
<keyword evidence="1" id="KW-1133">Transmembrane helix</keyword>
<feature type="transmembrane region" description="Helical" evidence="1">
    <location>
        <begin position="12"/>
        <end position="30"/>
    </location>
</feature>
<keyword evidence="1" id="KW-0472">Membrane</keyword>